<evidence type="ECO:0000259" key="6">
    <source>
        <dbReference type="Pfam" id="PF01061"/>
    </source>
</evidence>
<evidence type="ECO:0000256" key="1">
    <source>
        <dbReference type="ARBA" id="ARBA00004141"/>
    </source>
</evidence>
<dbReference type="Proteomes" id="UP000029981">
    <property type="component" value="Chromosome 7"/>
</dbReference>
<dbReference type="AlphaFoldDB" id="A0A0A0K677"/>
<dbReference type="InterPro" id="IPR013525">
    <property type="entry name" value="ABC2_TM"/>
</dbReference>
<keyword evidence="5" id="KW-0472">Membrane</keyword>
<keyword evidence="3" id="KW-0812">Transmembrane</keyword>
<evidence type="ECO:0000256" key="3">
    <source>
        <dbReference type="ARBA" id="ARBA00022692"/>
    </source>
</evidence>
<dbReference type="EMBL" id="CM002928">
    <property type="protein sequence ID" value="KGN44419.1"/>
    <property type="molecule type" value="Genomic_DNA"/>
</dbReference>
<evidence type="ECO:0000256" key="4">
    <source>
        <dbReference type="ARBA" id="ARBA00022989"/>
    </source>
</evidence>
<gene>
    <name evidence="7" type="ORF">Csa_7G284940</name>
</gene>
<evidence type="ECO:0000313" key="7">
    <source>
        <dbReference type="EMBL" id="KGN44419.1"/>
    </source>
</evidence>
<organism evidence="7 8">
    <name type="scientific">Cucumis sativus</name>
    <name type="common">Cucumber</name>
    <dbReference type="NCBI Taxonomy" id="3659"/>
    <lineage>
        <taxon>Eukaryota</taxon>
        <taxon>Viridiplantae</taxon>
        <taxon>Streptophyta</taxon>
        <taxon>Embryophyta</taxon>
        <taxon>Tracheophyta</taxon>
        <taxon>Spermatophyta</taxon>
        <taxon>Magnoliopsida</taxon>
        <taxon>eudicotyledons</taxon>
        <taxon>Gunneridae</taxon>
        <taxon>Pentapetalae</taxon>
        <taxon>rosids</taxon>
        <taxon>fabids</taxon>
        <taxon>Cucurbitales</taxon>
        <taxon>Cucurbitaceae</taxon>
        <taxon>Benincaseae</taxon>
        <taxon>Cucumis</taxon>
    </lineage>
</organism>
<proteinExistence type="predicted"/>
<reference evidence="7 8" key="1">
    <citation type="journal article" date="2009" name="Nat. Genet.">
        <title>The genome of the cucumber, Cucumis sativus L.</title>
        <authorList>
            <person name="Huang S."/>
            <person name="Li R."/>
            <person name="Zhang Z."/>
            <person name="Li L."/>
            <person name="Gu X."/>
            <person name="Fan W."/>
            <person name="Lucas W.J."/>
            <person name="Wang X."/>
            <person name="Xie B."/>
            <person name="Ni P."/>
            <person name="Ren Y."/>
            <person name="Zhu H."/>
            <person name="Li J."/>
            <person name="Lin K."/>
            <person name="Jin W."/>
            <person name="Fei Z."/>
            <person name="Li G."/>
            <person name="Staub J."/>
            <person name="Kilian A."/>
            <person name="van der Vossen E.A."/>
            <person name="Wu Y."/>
            <person name="Guo J."/>
            <person name="He J."/>
            <person name="Jia Z."/>
            <person name="Ren Y."/>
            <person name="Tian G."/>
            <person name="Lu Y."/>
            <person name="Ruan J."/>
            <person name="Qian W."/>
            <person name="Wang M."/>
            <person name="Huang Q."/>
            <person name="Li B."/>
            <person name="Xuan Z."/>
            <person name="Cao J."/>
            <person name="Asan"/>
            <person name="Wu Z."/>
            <person name="Zhang J."/>
            <person name="Cai Q."/>
            <person name="Bai Y."/>
            <person name="Zhao B."/>
            <person name="Han Y."/>
            <person name="Li Y."/>
            <person name="Li X."/>
            <person name="Wang S."/>
            <person name="Shi Q."/>
            <person name="Liu S."/>
            <person name="Cho W.K."/>
            <person name="Kim J.Y."/>
            <person name="Xu Y."/>
            <person name="Heller-Uszynska K."/>
            <person name="Miao H."/>
            <person name="Cheng Z."/>
            <person name="Zhang S."/>
            <person name="Wu J."/>
            <person name="Yang Y."/>
            <person name="Kang H."/>
            <person name="Li M."/>
            <person name="Liang H."/>
            <person name="Ren X."/>
            <person name="Shi Z."/>
            <person name="Wen M."/>
            <person name="Jian M."/>
            <person name="Yang H."/>
            <person name="Zhang G."/>
            <person name="Yang Z."/>
            <person name="Chen R."/>
            <person name="Liu S."/>
            <person name="Li J."/>
            <person name="Ma L."/>
            <person name="Liu H."/>
            <person name="Zhou Y."/>
            <person name="Zhao J."/>
            <person name="Fang X."/>
            <person name="Li G."/>
            <person name="Fang L."/>
            <person name="Li Y."/>
            <person name="Liu D."/>
            <person name="Zheng H."/>
            <person name="Zhang Y."/>
            <person name="Qin N."/>
            <person name="Li Z."/>
            <person name="Yang G."/>
            <person name="Yang S."/>
            <person name="Bolund L."/>
            <person name="Kristiansen K."/>
            <person name="Zheng H."/>
            <person name="Li S."/>
            <person name="Zhang X."/>
            <person name="Yang H."/>
            <person name="Wang J."/>
            <person name="Sun R."/>
            <person name="Zhang B."/>
            <person name="Jiang S."/>
            <person name="Wang J."/>
            <person name="Du Y."/>
            <person name="Li S."/>
        </authorList>
    </citation>
    <scope>NUCLEOTIDE SEQUENCE [LARGE SCALE GENOMIC DNA]</scope>
    <source>
        <strain evidence="8">cv. 9930</strain>
    </source>
</reference>
<reference evidence="7 8" key="4">
    <citation type="journal article" date="2011" name="BMC Genomics">
        <title>RNA-Seq improves annotation of protein-coding genes in the cucumber genome.</title>
        <authorList>
            <person name="Li Z."/>
            <person name="Zhang Z."/>
            <person name="Yan P."/>
            <person name="Huang S."/>
            <person name="Fei Z."/>
            <person name="Lin K."/>
        </authorList>
    </citation>
    <scope>NUCLEOTIDE SEQUENCE [LARGE SCALE GENOMIC DNA]</scope>
    <source>
        <strain evidence="8">cv. 9930</strain>
    </source>
</reference>
<dbReference type="GO" id="GO:0005886">
    <property type="term" value="C:plasma membrane"/>
    <property type="evidence" value="ECO:0007669"/>
    <property type="project" value="UniProtKB-ARBA"/>
</dbReference>
<sequence>MGLQCSLDRGISCSILLGHSVCLCLSSEFLSFIESAIWTLLTYYTIGFAPAPSRFFKQFLAFFATYQTALSLFRLVAATGRMLVFYCLEVSLLTEVSDCSPFPYRWNVLHLKSDAWNNQV</sequence>
<protein>
    <recommendedName>
        <fullName evidence="6">ABC-2 type transporter transmembrane domain-containing protein</fullName>
    </recommendedName>
</protein>
<accession>A0A0A0K677</accession>
<reference evidence="7 8" key="3">
    <citation type="journal article" date="2010" name="BMC Genomics">
        <title>Transcriptome sequencing and comparative analysis of cucumber flowers with different sex types.</title>
        <authorList>
            <person name="Guo S."/>
            <person name="Zheng Y."/>
            <person name="Joung J.G."/>
            <person name="Liu S."/>
            <person name="Zhang Z."/>
            <person name="Crasta O.R."/>
            <person name="Sobral B.W."/>
            <person name="Xu Y."/>
            <person name="Huang S."/>
            <person name="Fei Z."/>
        </authorList>
    </citation>
    <scope>NUCLEOTIDE SEQUENCE [LARGE SCALE GENOMIC DNA]</scope>
    <source>
        <strain evidence="8">cv. 9930</strain>
    </source>
</reference>
<name>A0A0A0K677_CUCSA</name>
<keyword evidence="2" id="KW-0813">Transport</keyword>
<keyword evidence="4" id="KW-1133">Transmembrane helix</keyword>
<dbReference type="Gramene" id="KGN44419">
    <property type="protein sequence ID" value="KGN44419"/>
    <property type="gene ID" value="Csa_7G284940"/>
</dbReference>
<reference evidence="7 8" key="2">
    <citation type="journal article" date="2009" name="PLoS ONE">
        <title>An integrated genetic and cytogenetic map of the cucumber genome.</title>
        <authorList>
            <person name="Ren Y."/>
            <person name="Zhang Z."/>
            <person name="Liu J."/>
            <person name="Staub J.E."/>
            <person name="Han Y."/>
            <person name="Cheng Z."/>
            <person name="Li X."/>
            <person name="Lu J."/>
            <person name="Miao H."/>
            <person name="Kang H."/>
            <person name="Xie B."/>
            <person name="Gu X."/>
            <person name="Wang X."/>
            <person name="Du Y."/>
            <person name="Jin W."/>
            <person name="Huang S."/>
        </authorList>
    </citation>
    <scope>NUCLEOTIDE SEQUENCE [LARGE SCALE GENOMIC DNA]</scope>
    <source>
        <strain evidence="8">cv. 9930</strain>
    </source>
</reference>
<comment type="subcellular location">
    <subcellularLocation>
        <location evidence="1">Membrane</location>
        <topology evidence="1">Multi-pass membrane protein</topology>
    </subcellularLocation>
</comment>
<dbReference type="GO" id="GO:0140359">
    <property type="term" value="F:ABC-type transporter activity"/>
    <property type="evidence" value="ECO:0007669"/>
    <property type="project" value="InterPro"/>
</dbReference>
<dbReference type="PANTHER" id="PTHR19241">
    <property type="entry name" value="ATP-BINDING CASSETTE TRANSPORTER"/>
    <property type="match status" value="1"/>
</dbReference>
<evidence type="ECO:0000256" key="2">
    <source>
        <dbReference type="ARBA" id="ARBA00022448"/>
    </source>
</evidence>
<evidence type="ECO:0000313" key="8">
    <source>
        <dbReference type="Proteomes" id="UP000029981"/>
    </source>
</evidence>
<feature type="domain" description="ABC-2 type transporter transmembrane" evidence="6">
    <location>
        <begin position="29"/>
        <end position="81"/>
    </location>
</feature>
<evidence type="ECO:0000256" key="5">
    <source>
        <dbReference type="ARBA" id="ARBA00023136"/>
    </source>
</evidence>
<keyword evidence="8" id="KW-1185">Reference proteome</keyword>
<dbReference type="Pfam" id="PF01061">
    <property type="entry name" value="ABC2_membrane"/>
    <property type="match status" value="1"/>
</dbReference>
<dbReference type="STRING" id="3659.A0A0A0K677"/>